<name>A0A1M6JM32_9FIRM</name>
<evidence type="ECO:0000256" key="1">
    <source>
        <dbReference type="ARBA" id="ARBA00023224"/>
    </source>
</evidence>
<reference evidence="7" key="1">
    <citation type="submission" date="2016-11" db="EMBL/GenBank/DDBJ databases">
        <authorList>
            <person name="Varghese N."/>
            <person name="Submissions S."/>
        </authorList>
    </citation>
    <scope>NUCLEOTIDE SEQUENCE [LARGE SCALE GENOMIC DNA]</scope>
    <source>
        <strain evidence="7">DSM 15518</strain>
    </source>
</reference>
<dbReference type="GO" id="GO:0016020">
    <property type="term" value="C:membrane"/>
    <property type="evidence" value="ECO:0007669"/>
    <property type="project" value="InterPro"/>
</dbReference>
<dbReference type="CDD" id="cd06225">
    <property type="entry name" value="HAMP"/>
    <property type="match status" value="1"/>
</dbReference>
<evidence type="ECO:0000313" key="6">
    <source>
        <dbReference type="EMBL" id="SHJ47741.1"/>
    </source>
</evidence>
<dbReference type="InterPro" id="IPR003660">
    <property type="entry name" value="HAMP_dom"/>
</dbReference>
<dbReference type="Proteomes" id="UP000242497">
    <property type="component" value="Unassembled WGS sequence"/>
</dbReference>
<dbReference type="PANTHER" id="PTHR32089:SF112">
    <property type="entry name" value="LYSOZYME-LIKE PROTEIN-RELATED"/>
    <property type="match status" value="1"/>
</dbReference>
<dbReference type="GO" id="GO:0007165">
    <property type="term" value="P:signal transduction"/>
    <property type="evidence" value="ECO:0007669"/>
    <property type="project" value="UniProtKB-KW"/>
</dbReference>
<gene>
    <name evidence="6" type="ORF">SAMN02744037_00135</name>
</gene>
<evidence type="ECO:0000256" key="3">
    <source>
        <dbReference type="PROSITE-ProRule" id="PRU00284"/>
    </source>
</evidence>
<organism evidence="6 7">
    <name type="scientific">Tepidibacter formicigenes DSM 15518</name>
    <dbReference type="NCBI Taxonomy" id="1123349"/>
    <lineage>
        <taxon>Bacteria</taxon>
        <taxon>Bacillati</taxon>
        <taxon>Bacillota</taxon>
        <taxon>Clostridia</taxon>
        <taxon>Peptostreptococcales</taxon>
        <taxon>Peptostreptococcaceae</taxon>
        <taxon>Tepidibacter</taxon>
    </lineage>
</organism>
<evidence type="ECO:0000313" key="7">
    <source>
        <dbReference type="Proteomes" id="UP000242497"/>
    </source>
</evidence>
<evidence type="ECO:0000259" key="4">
    <source>
        <dbReference type="PROSITE" id="PS50111"/>
    </source>
</evidence>
<proteinExistence type="inferred from homology"/>
<dbReference type="InterPro" id="IPR004089">
    <property type="entry name" value="MCPsignal_dom"/>
</dbReference>
<dbReference type="RefSeq" id="WP_072886488.1">
    <property type="nucleotide sequence ID" value="NZ_FRAE01000005.1"/>
</dbReference>
<comment type="similarity">
    <text evidence="2">Belongs to the methyl-accepting chemotaxis (MCP) protein family.</text>
</comment>
<dbReference type="Gene3D" id="1.10.287.950">
    <property type="entry name" value="Methyl-accepting chemotaxis protein"/>
    <property type="match status" value="1"/>
</dbReference>
<protein>
    <submittedName>
        <fullName evidence="6">Methyl-accepting chemotaxis protein</fullName>
    </submittedName>
</protein>
<keyword evidence="1 3" id="KW-0807">Transducer</keyword>
<sequence>MIIENIITKDIIRMDESLKYIANGDFTRNNDGKKIIRRDEVGDLGRAFEGMKKNFKKLVLDIKDNSKNVSESIRRLLDIYIDIDKKSEIVNESVKEISAGMQEINAEIEEISSSVEIALTESEHLRESAISTKKETYKILDRANRMKENAQKTRIETYNIYVNRQKSMEQAIKKGEIVEQIKVMSDSIQLISEQTNLLALNAAIEAARAGEKGKGFAVVADEIRKLAEESTNAGADIIKVTEEVKTAFMELTENLKEILDFIDTKIVGDYEKFVKIGEEYLRDANVMKSQTDEFYKGASNIMNNINGIDSAIKYVSKDSEYIVENSEKVSANFTDALNSIREVASNQEVVSDDLKESISKFKI</sequence>
<dbReference type="EMBL" id="FRAE01000005">
    <property type="protein sequence ID" value="SHJ47741.1"/>
    <property type="molecule type" value="Genomic_DNA"/>
</dbReference>
<feature type="domain" description="Methyl-accepting transducer" evidence="4">
    <location>
        <begin position="86"/>
        <end position="330"/>
    </location>
</feature>
<dbReference type="STRING" id="1123349.SAMN02744037_00135"/>
<dbReference type="Pfam" id="PF00015">
    <property type="entry name" value="MCPsignal"/>
    <property type="match status" value="1"/>
</dbReference>
<evidence type="ECO:0000256" key="2">
    <source>
        <dbReference type="ARBA" id="ARBA00029447"/>
    </source>
</evidence>
<evidence type="ECO:0000259" key="5">
    <source>
        <dbReference type="PROSITE" id="PS50885"/>
    </source>
</evidence>
<dbReference type="PROSITE" id="PS50111">
    <property type="entry name" value="CHEMOTAXIS_TRANSDUC_2"/>
    <property type="match status" value="1"/>
</dbReference>
<feature type="domain" description="HAMP" evidence="5">
    <location>
        <begin position="5"/>
        <end position="60"/>
    </location>
</feature>
<dbReference type="SMART" id="SM00283">
    <property type="entry name" value="MA"/>
    <property type="match status" value="1"/>
</dbReference>
<dbReference type="AlphaFoldDB" id="A0A1M6JM32"/>
<dbReference type="PROSITE" id="PS50885">
    <property type="entry name" value="HAMP"/>
    <property type="match status" value="1"/>
</dbReference>
<accession>A0A1M6JM32</accession>
<dbReference type="SUPFAM" id="SSF58104">
    <property type="entry name" value="Methyl-accepting chemotaxis protein (MCP) signaling domain"/>
    <property type="match status" value="1"/>
</dbReference>
<keyword evidence="7" id="KW-1185">Reference proteome</keyword>
<dbReference type="PANTHER" id="PTHR32089">
    <property type="entry name" value="METHYL-ACCEPTING CHEMOTAXIS PROTEIN MCPB"/>
    <property type="match status" value="1"/>
</dbReference>